<comment type="caution">
    <text evidence="2">The sequence shown here is derived from an EMBL/GenBank/DDBJ whole genome shotgun (WGS) entry which is preliminary data.</text>
</comment>
<accession>A0A367IXG4</accession>
<feature type="non-terminal residue" evidence="2">
    <location>
        <position position="1"/>
    </location>
</feature>
<evidence type="ECO:0000313" key="2">
    <source>
        <dbReference type="EMBL" id="RCH82362.1"/>
    </source>
</evidence>
<evidence type="ECO:0000256" key="1">
    <source>
        <dbReference type="SAM" id="MobiDB-lite"/>
    </source>
</evidence>
<keyword evidence="3" id="KW-1185">Reference proteome</keyword>
<name>A0A367IXG4_RHIST</name>
<organism evidence="2 3">
    <name type="scientific">Rhizopus stolonifer</name>
    <name type="common">Rhizopus nigricans</name>
    <dbReference type="NCBI Taxonomy" id="4846"/>
    <lineage>
        <taxon>Eukaryota</taxon>
        <taxon>Fungi</taxon>
        <taxon>Fungi incertae sedis</taxon>
        <taxon>Mucoromycota</taxon>
        <taxon>Mucoromycotina</taxon>
        <taxon>Mucoromycetes</taxon>
        <taxon>Mucorales</taxon>
        <taxon>Mucorineae</taxon>
        <taxon>Rhizopodaceae</taxon>
        <taxon>Rhizopus</taxon>
    </lineage>
</organism>
<evidence type="ECO:0000313" key="3">
    <source>
        <dbReference type="Proteomes" id="UP000253551"/>
    </source>
</evidence>
<feature type="compositionally biased region" description="Acidic residues" evidence="1">
    <location>
        <begin position="70"/>
        <end position="82"/>
    </location>
</feature>
<dbReference type="EMBL" id="PJQM01005126">
    <property type="protein sequence ID" value="RCH82362.1"/>
    <property type="molecule type" value="Genomic_DNA"/>
</dbReference>
<feature type="region of interest" description="Disordered" evidence="1">
    <location>
        <begin position="63"/>
        <end position="90"/>
    </location>
</feature>
<reference evidence="2 3" key="1">
    <citation type="journal article" date="2018" name="G3 (Bethesda)">
        <title>Phylogenetic and Phylogenomic Definition of Rhizopus Species.</title>
        <authorList>
            <person name="Gryganskyi A.P."/>
            <person name="Golan J."/>
            <person name="Dolatabadi S."/>
            <person name="Mondo S."/>
            <person name="Robb S."/>
            <person name="Idnurm A."/>
            <person name="Muszewska A."/>
            <person name="Steczkiewicz K."/>
            <person name="Masonjones S."/>
            <person name="Liao H.L."/>
            <person name="Gajdeczka M.T."/>
            <person name="Anike F."/>
            <person name="Vuek A."/>
            <person name="Anishchenko I.M."/>
            <person name="Voigt K."/>
            <person name="de Hoog G.S."/>
            <person name="Smith M.E."/>
            <person name="Heitman J."/>
            <person name="Vilgalys R."/>
            <person name="Stajich J.E."/>
        </authorList>
    </citation>
    <scope>NUCLEOTIDE SEQUENCE [LARGE SCALE GENOMIC DNA]</scope>
    <source>
        <strain evidence="2 3">LSU 92-RS-03</strain>
    </source>
</reference>
<proteinExistence type="predicted"/>
<protein>
    <submittedName>
        <fullName evidence="2">Uncharacterized protein</fullName>
    </submittedName>
</protein>
<feature type="non-terminal residue" evidence="2">
    <location>
        <position position="106"/>
    </location>
</feature>
<dbReference type="OrthoDB" id="2262790at2759"/>
<dbReference type="Proteomes" id="UP000253551">
    <property type="component" value="Unassembled WGS sequence"/>
</dbReference>
<sequence>VDDSLLLDEYEDWNDYTKLIDSYFKNVAENWEESAEEFIANLLKTLERLNDRRGTHVEDDKLLTDVQDKQDEDEISEAEEYDSFITDQSDETYKTEDSIYYADNLK</sequence>
<gene>
    <name evidence="2" type="ORF">CU098_007086</name>
</gene>
<dbReference type="AlphaFoldDB" id="A0A367IXG4"/>